<dbReference type="Pfam" id="PF13243">
    <property type="entry name" value="SQHop_cyclase_C"/>
    <property type="match status" value="1"/>
</dbReference>
<evidence type="ECO:0000256" key="2">
    <source>
        <dbReference type="ARBA" id="ARBA00022737"/>
    </source>
</evidence>
<dbReference type="CDD" id="cd06222">
    <property type="entry name" value="RNase_H_like"/>
    <property type="match status" value="1"/>
</dbReference>
<dbReference type="GO" id="GO:0031559">
    <property type="term" value="F:oxidosqualene cyclase activity"/>
    <property type="evidence" value="ECO:0007669"/>
    <property type="project" value="UniProtKB-ARBA"/>
</dbReference>
<dbReference type="InterPro" id="IPR032696">
    <property type="entry name" value="SQ_cyclase_C"/>
</dbReference>
<dbReference type="Proteomes" id="UP000811246">
    <property type="component" value="Chromosome 16"/>
</dbReference>
<dbReference type="GO" id="GO:0005811">
    <property type="term" value="C:lipid droplet"/>
    <property type="evidence" value="ECO:0007669"/>
    <property type="project" value="InterPro"/>
</dbReference>
<dbReference type="InterPro" id="IPR002156">
    <property type="entry name" value="RNaseH_domain"/>
</dbReference>
<dbReference type="Pfam" id="PF13249">
    <property type="entry name" value="SQHop_cyclase_N"/>
    <property type="match status" value="1"/>
</dbReference>
<dbReference type="AlphaFoldDB" id="A0A922A1R7"/>
<sequence length="1023" mass="117419">MWKLKIAEGGPGLFTTNNFIGREHWEFDLDAGTLEELAEIERVREEYKKNQFKNKQNYDLLMRMQLRKENRSGPIPPPVKLQETEEITDETVTSSLRSALSSLSSLQAHDGHRPAEFTGPLFFLPPFVMALYITGDISRILSLNHRTEIIRYLYNIQNEDGGWGFHLASHSTMFDSGLNYIALRILGEGPEDGENRAMARGRKWILDHGGLVGLPSWGNFWISVLGAYEWSGCNPLPPEQNIMLCYACIVYMPMSYLYGRRFVGPITELVCSLRKELYNEPYNLINWNKARNTFAKEDLYHPHPLIQDLAWGFLHHVTEPLLKRWPFSMLREKALKAAIGHVRYEDEKNQKSNSPCIGCIEKVMCLMARWVEDPNSEAYKLHLARLPDYYWVAEDGLKIQGLGSQTWVVVFAVQAILACNLNEEYGQTLLFFQVQDDPSGDFKAMHRHITKGSWTLSMSDHGWQVSDVTSEGLRVSLLLSQMSTDLVGEKMENQRFYDAVNIILSLQSENGGYPARERVRASPWMQKFNPTEVFEYPLFEGEYVGCTSSALQALALFRKLHTKHRRTEIDSSISNSAQYIEDVQEPDGSWYGNWGVCYSYGTWFGVAGLVACGRNYKNCAALRKACDFFISKQLPNGGWGESYLSCNNKVHVCVCMNNLFQIKRIRAEIDPTPIHRGVRVLIINSQTENGDFPQQEIKGMSFRYCGLHYAAFIDVFLLWALGEYRNRSSDVASKIWKRFSLILGIPYDPNRRWFELVLMWFRRATTKSQVGNILGLIPSIIIWKLWQCRCKAWMEGKTISTEEIWRFICVWLRKVQNSLTKITKIGIADEERLRDLNIPVLPIKKVQAKLVCWEKPKNGRFKLNIDGCSLGNPGSSGAGGIIRDLHGNMVLSFSCYLGVSSNNHPKLKALLIGLKYCRVLALHDQVDIESDYLIYVSWVQKKHCGVWYLEDYWEETMRLYEGRDFAIHHVYREGNAPADFLAKMGAQSSILVWRSLLHVPKLLKSLIRMDKLSLPYVRGSYDV</sequence>
<evidence type="ECO:0000256" key="1">
    <source>
        <dbReference type="ARBA" id="ARBA00009755"/>
    </source>
</evidence>
<dbReference type="CDD" id="cd02892">
    <property type="entry name" value="SQCY_1"/>
    <property type="match status" value="1"/>
</dbReference>
<dbReference type="FunFam" id="1.50.10.20:FF:000011">
    <property type="entry name" value="Terpene cyclase/mutase family member"/>
    <property type="match status" value="1"/>
</dbReference>
<dbReference type="PROSITE" id="PS01074">
    <property type="entry name" value="TERPENE_SYNTHASES"/>
    <property type="match status" value="1"/>
</dbReference>
<accession>A0A922A1R7</accession>
<feature type="domain" description="RNase H type-1" evidence="4">
    <location>
        <begin position="857"/>
        <end position="991"/>
    </location>
</feature>
<dbReference type="InterPro" id="IPR032697">
    <property type="entry name" value="SQ_cyclase_N"/>
</dbReference>
<name>A0A922A1R7_CARIL</name>
<dbReference type="Pfam" id="PF13456">
    <property type="entry name" value="RVT_3"/>
    <property type="match status" value="1"/>
</dbReference>
<dbReference type="PANTHER" id="PTHR11764">
    <property type="entry name" value="TERPENE CYCLASE/MUTASE FAMILY MEMBER"/>
    <property type="match status" value="1"/>
</dbReference>
<dbReference type="PROSITE" id="PS50879">
    <property type="entry name" value="RNASE_H_1"/>
    <property type="match status" value="1"/>
</dbReference>
<dbReference type="InterPro" id="IPR044730">
    <property type="entry name" value="RNase_H-like_dom_plant"/>
</dbReference>
<evidence type="ECO:0000313" key="6">
    <source>
        <dbReference type="Proteomes" id="UP000811246"/>
    </source>
</evidence>
<dbReference type="InterPro" id="IPR002365">
    <property type="entry name" value="Terpene_synthase_CS"/>
</dbReference>
<reference evidence="5" key="1">
    <citation type="submission" date="2021-01" db="EMBL/GenBank/DDBJ databases">
        <authorList>
            <person name="Lovell J.T."/>
            <person name="Bentley N."/>
            <person name="Bhattarai G."/>
            <person name="Jenkins J.W."/>
            <person name="Sreedasyam A."/>
            <person name="Alarcon Y."/>
            <person name="Bock C."/>
            <person name="Boston L."/>
            <person name="Carlson J."/>
            <person name="Cervantes K."/>
            <person name="Clermont K."/>
            <person name="Krom N."/>
            <person name="Kubenka K."/>
            <person name="Mamidi S."/>
            <person name="Mattison C."/>
            <person name="Monteros M."/>
            <person name="Pisani C."/>
            <person name="Plott C."/>
            <person name="Rajasekar S."/>
            <person name="Rhein H.S."/>
            <person name="Rohla C."/>
            <person name="Song M."/>
            <person name="Hilaire R.S."/>
            <person name="Shu S."/>
            <person name="Wells L."/>
            <person name="Wang X."/>
            <person name="Webber J."/>
            <person name="Heerema R.J."/>
            <person name="Klein P."/>
            <person name="Conner P."/>
            <person name="Grauke L."/>
            <person name="Grimwood J."/>
            <person name="Schmutz J."/>
            <person name="Randall J.J."/>
        </authorList>
    </citation>
    <scope>NUCLEOTIDE SEQUENCE</scope>
    <source>
        <tissue evidence="5">Leaf</tissue>
    </source>
</reference>
<comment type="similarity">
    <text evidence="1">Belongs to the terpene cyclase/mutase family.</text>
</comment>
<dbReference type="NCBIfam" id="TIGR01787">
    <property type="entry name" value="squalene_cyclas"/>
    <property type="match status" value="1"/>
</dbReference>
<dbReference type="InterPro" id="IPR018333">
    <property type="entry name" value="Squalene_cyclase"/>
</dbReference>
<dbReference type="GO" id="GO:0003676">
    <property type="term" value="F:nucleic acid binding"/>
    <property type="evidence" value="ECO:0007669"/>
    <property type="project" value="InterPro"/>
</dbReference>
<keyword evidence="2" id="KW-0677">Repeat</keyword>
<dbReference type="PANTHER" id="PTHR11764:SF19">
    <property type="entry name" value="TERPENE CYCLASE_MUTASE FAMILY MEMBER"/>
    <property type="match status" value="1"/>
</dbReference>
<dbReference type="GO" id="GO:0016104">
    <property type="term" value="P:triterpenoid biosynthetic process"/>
    <property type="evidence" value="ECO:0007669"/>
    <property type="project" value="InterPro"/>
</dbReference>
<dbReference type="GO" id="GO:0004523">
    <property type="term" value="F:RNA-DNA hybrid ribonuclease activity"/>
    <property type="evidence" value="ECO:0007669"/>
    <property type="project" value="InterPro"/>
</dbReference>
<keyword evidence="3" id="KW-0413">Isomerase</keyword>
<proteinExistence type="inferred from homology"/>
<dbReference type="EMBL" id="CM031840">
    <property type="protein sequence ID" value="KAG6673264.1"/>
    <property type="molecule type" value="Genomic_DNA"/>
</dbReference>
<gene>
    <name evidence="5" type="ORF">I3842_16G102300</name>
</gene>
<evidence type="ECO:0000256" key="3">
    <source>
        <dbReference type="ARBA" id="ARBA00023235"/>
    </source>
</evidence>
<organism evidence="5 6">
    <name type="scientific">Carya illinoinensis</name>
    <name type="common">Pecan</name>
    <dbReference type="NCBI Taxonomy" id="32201"/>
    <lineage>
        <taxon>Eukaryota</taxon>
        <taxon>Viridiplantae</taxon>
        <taxon>Streptophyta</taxon>
        <taxon>Embryophyta</taxon>
        <taxon>Tracheophyta</taxon>
        <taxon>Spermatophyta</taxon>
        <taxon>Magnoliopsida</taxon>
        <taxon>eudicotyledons</taxon>
        <taxon>Gunneridae</taxon>
        <taxon>Pentapetalae</taxon>
        <taxon>rosids</taxon>
        <taxon>fabids</taxon>
        <taxon>Fagales</taxon>
        <taxon>Juglandaceae</taxon>
        <taxon>Carya</taxon>
    </lineage>
</organism>
<evidence type="ECO:0000313" key="5">
    <source>
        <dbReference type="EMBL" id="KAG6673264.1"/>
    </source>
</evidence>
<comment type="caution">
    <text evidence="5">The sequence shown here is derived from an EMBL/GenBank/DDBJ whole genome shotgun (WGS) entry which is preliminary data.</text>
</comment>
<evidence type="ECO:0000259" key="4">
    <source>
        <dbReference type="PROSITE" id="PS50879"/>
    </source>
</evidence>
<protein>
    <recommendedName>
        <fullName evidence="4">RNase H type-1 domain-containing protein</fullName>
    </recommendedName>
</protein>